<evidence type="ECO:0000256" key="10">
    <source>
        <dbReference type="ARBA" id="ARBA00023033"/>
    </source>
</evidence>
<keyword evidence="18" id="KW-1185">Reference proteome</keyword>
<protein>
    <recommendedName>
        <fullName evidence="5">L-lysine N6-monooxygenase MbtG</fullName>
        <ecNumber evidence="4">1.14.13.59</ecNumber>
    </recommendedName>
    <alternativeName>
        <fullName evidence="14">Lysine 6-N-hydroxylase</fullName>
    </alternativeName>
    <alternativeName>
        <fullName evidence="13">Lysine N6-hydroxylase</fullName>
    </alternativeName>
    <alternativeName>
        <fullName evidence="11">Lysine-N-oxygenase</fullName>
    </alternativeName>
    <alternativeName>
        <fullName evidence="12">Mycobactin synthase protein G</fullName>
    </alternativeName>
</protein>
<feature type="compositionally biased region" description="Low complexity" evidence="16">
    <location>
        <begin position="14"/>
        <end position="29"/>
    </location>
</feature>
<comment type="catalytic activity">
    <reaction evidence="15">
        <text>L-lysine + NADPH + O2 = N(6)-hydroxy-L-lysine + NADP(+) + H2O</text>
        <dbReference type="Rhea" id="RHEA:23228"/>
        <dbReference type="ChEBI" id="CHEBI:15377"/>
        <dbReference type="ChEBI" id="CHEBI:15379"/>
        <dbReference type="ChEBI" id="CHEBI:32551"/>
        <dbReference type="ChEBI" id="CHEBI:57783"/>
        <dbReference type="ChEBI" id="CHEBI:57820"/>
        <dbReference type="ChEBI" id="CHEBI:58349"/>
        <dbReference type="EC" id="1.14.13.59"/>
    </reaction>
</comment>
<name>A0ABV5P5L8_STRCM</name>
<keyword evidence="7" id="KW-0274">FAD</keyword>
<evidence type="ECO:0000256" key="14">
    <source>
        <dbReference type="ARBA" id="ARBA00032738"/>
    </source>
</evidence>
<evidence type="ECO:0000256" key="6">
    <source>
        <dbReference type="ARBA" id="ARBA00022630"/>
    </source>
</evidence>
<dbReference type="SUPFAM" id="SSF51905">
    <property type="entry name" value="FAD/NAD(P)-binding domain"/>
    <property type="match status" value="1"/>
</dbReference>
<dbReference type="RefSeq" id="WP_380836430.1">
    <property type="nucleotide sequence ID" value="NZ_BAAAXE010000005.1"/>
</dbReference>
<evidence type="ECO:0000256" key="3">
    <source>
        <dbReference type="ARBA" id="ARBA00007588"/>
    </source>
</evidence>
<evidence type="ECO:0000256" key="1">
    <source>
        <dbReference type="ARBA" id="ARBA00001974"/>
    </source>
</evidence>
<feature type="compositionally biased region" description="Polar residues" evidence="16">
    <location>
        <begin position="1"/>
        <end position="11"/>
    </location>
</feature>
<dbReference type="EMBL" id="JBHMCR010000001">
    <property type="protein sequence ID" value="MFB9518462.1"/>
    <property type="molecule type" value="Genomic_DNA"/>
</dbReference>
<organism evidence="17 18">
    <name type="scientific">Streptomyces cremeus</name>
    <dbReference type="NCBI Taxonomy" id="66881"/>
    <lineage>
        <taxon>Bacteria</taxon>
        <taxon>Bacillati</taxon>
        <taxon>Actinomycetota</taxon>
        <taxon>Actinomycetes</taxon>
        <taxon>Kitasatosporales</taxon>
        <taxon>Streptomycetaceae</taxon>
        <taxon>Streptomyces</taxon>
    </lineage>
</organism>
<reference evidence="17 18" key="1">
    <citation type="submission" date="2024-09" db="EMBL/GenBank/DDBJ databases">
        <authorList>
            <person name="Sun Q."/>
            <person name="Mori K."/>
        </authorList>
    </citation>
    <scope>NUCLEOTIDE SEQUENCE [LARGE SCALE GENOMIC DNA]</scope>
    <source>
        <strain evidence="17 18">JCM 4362</strain>
    </source>
</reference>
<dbReference type="InterPro" id="IPR036188">
    <property type="entry name" value="FAD/NAD-bd_sf"/>
</dbReference>
<dbReference type="Pfam" id="PF13434">
    <property type="entry name" value="Lys_Orn_oxgnase"/>
    <property type="match status" value="1"/>
</dbReference>
<keyword evidence="9" id="KW-0560">Oxidoreductase</keyword>
<keyword evidence="6" id="KW-0285">Flavoprotein</keyword>
<comment type="similarity">
    <text evidence="3">Belongs to the lysine N(6)-hydroxylase/L-ornithine N(5)-oxygenase family.</text>
</comment>
<evidence type="ECO:0000256" key="15">
    <source>
        <dbReference type="ARBA" id="ARBA00048407"/>
    </source>
</evidence>
<evidence type="ECO:0000256" key="11">
    <source>
        <dbReference type="ARBA" id="ARBA00029939"/>
    </source>
</evidence>
<evidence type="ECO:0000256" key="9">
    <source>
        <dbReference type="ARBA" id="ARBA00023002"/>
    </source>
</evidence>
<sequence>MNESWSPQAEGSCSARAQRSPRRLAASARPRGRARRRAQEPEERATPGPRRGTTHGAPPLLAASAETLAEIHNHLYETTVGRPVDAEPVEIIPGTAIGSATTDTAGAVELHCRHTGTDTVRTIRTDAVVLATGYARPGPQPSTRSPT</sequence>
<evidence type="ECO:0000256" key="5">
    <source>
        <dbReference type="ARBA" id="ARBA00016406"/>
    </source>
</evidence>
<dbReference type="InterPro" id="IPR025700">
    <property type="entry name" value="Lys/Orn_oxygenase"/>
</dbReference>
<evidence type="ECO:0000256" key="13">
    <source>
        <dbReference type="ARBA" id="ARBA00032493"/>
    </source>
</evidence>
<accession>A0ABV5P5L8</accession>
<proteinExistence type="inferred from homology"/>
<comment type="pathway">
    <text evidence="2">Siderophore biosynthesis.</text>
</comment>
<dbReference type="Gene3D" id="3.50.50.60">
    <property type="entry name" value="FAD/NAD(P)-binding domain"/>
    <property type="match status" value="1"/>
</dbReference>
<keyword evidence="10 17" id="KW-0503">Monooxygenase</keyword>
<evidence type="ECO:0000313" key="18">
    <source>
        <dbReference type="Proteomes" id="UP001589718"/>
    </source>
</evidence>
<comment type="cofactor">
    <cofactor evidence="1">
        <name>FAD</name>
        <dbReference type="ChEBI" id="CHEBI:57692"/>
    </cofactor>
</comment>
<evidence type="ECO:0000256" key="2">
    <source>
        <dbReference type="ARBA" id="ARBA00004924"/>
    </source>
</evidence>
<dbReference type="Proteomes" id="UP001589718">
    <property type="component" value="Unassembled WGS sequence"/>
</dbReference>
<dbReference type="EC" id="1.14.13.59" evidence="4"/>
<evidence type="ECO:0000256" key="4">
    <source>
        <dbReference type="ARBA" id="ARBA00013076"/>
    </source>
</evidence>
<keyword evidence="8" id="KW-0521">NADP</keyword>
<evidence type="ECO:0000256" key="16">
    <source>
        <dbReference type="SAM" id="MobiDB-lite"/>
    </source>
</evidence>
<feature type="region of interest" description="Disordered" evidence="16">
    <location>
        <begin position="1"/>
        <end position="61"/>
    </location>
</feature>
<evidence type="ECO:0000256" key="12">
    <source>
        <dbReference type="ARBA" id="ARBA00031158"/>
    </source>
</evidence>
<dbReference type="GO" id="GO:0004497">
    <property type="term" value="F:monooxygenase activity"/>
    <property type="evidence" value="ECO:0007669"/>
    <property type="project" value="UniProtKB-KW"/>
</dbReference>
<evidence type="ECO:0000256" key="8">
    <source>
        <dbReference type="ARBA" id="ARBA00022857"/>
    </source>
</evidence>
<comment type="caution">
    <text evidence="17">The sequence shown here is derived from an EMBL/GenBank/DDBJ whole genome shotgun (WGS) entry which is preliminary data.</text>
</comment>
<gene>
    <name evidence="17" type="ORF">ACFFTU_00610</name>
</gene>
<evidence type="ECO:0000256" key="7">
    <source>
        <dbReference type="ARBA" id="ARBA00022827"/>
    </source>
</evidence>
<evidence type="ECO:0000313" key="17">
    <source>
        <dbReference type="EMBL" id="MFB9518462.1"/>
    </source>
</evidence>